<dbReference type="InterPro" id="IPR014710">
    <property type="entry name" value="RmlC-like_jellyroll"/>
</dbReference>
<evidence type="ECO:0000313" key="2">
    <source>
        <dbReference type="EMBL" id="CAB5219553.1"/>
    </source>
</evidence>
<name>A0A6J7WWS7_9CAUD</name>
<accession>A0A6J7WWS7</accession>
<sequence>MKPIVPAMSVNYDGTLLNIYHANKGEGLPQHVHAYSHATMCFAGSCAVYKQGKQKILTKADAPVNLVAGEWHEIEALEDGTVFCNMFAENKL</sequence>
<dbReference type="EMBL" id="LR798273">
    <property type="protein sequence ID" value="CAB5219553.1"/>
    <property type="molecule type" value="Genomic_DNA"/>
</dbReference>
<gene>
    <name evidence="2" type="ORF">UFOVP228_87</name>
    <name evidence="1" type="ORF">UFOVP47_15</name>
</gene>
<dbReference type="InterPro" id="IPR011051">
    <property type="entry name" value="RmlC_Cupin_sf"/>
</dbReference>
<reference evidence="2" key="1">
    <citation type="submission" date="2020-05" db="EMBL/GenBank/DDBJ databases">
        <authorList>
            <person name="Chiriac C."/>
            <person name="Salcher M."/>
            <person name="Ghai R."/>
            <person name="Kavagutti S V."/>
        </authorList>
    </citation>
    <scope>NUCLEOTIDE SEQUENCE</scope>
</reference>
<proteinExistence type="predicted"/>
<dbReference type="SUPFAM" id="SSF51182">
    <property type="entry name" value="RmlC-like cupins"/>
    <property type="match status" value="1"/>
</dbReference>
<organism evidence="2">
    <name type="scientific">uncultured Caudovirales phage</name>
    <dbReference type="NCBI Taxonomy" id="2100421"/>
    <lineage>
        <taxon>Viruses</taxon>
        <taxon>Duplodnaviria</taxon>
        <taxon>Heunggongvirae</taxon>
        <taxon>Uroviricota</taxon>
        <taxon>Caudoviricetes</taxon>
        <taxon>Peduoviridae</taxon>
        <taxon>Maltschvirus</taxon>
        <taxon>Maltschvirus maltsch</taxon>
    </lineage>
</organism>
<protein>
    <submittedName>
        <fullName evidence="2">Uncharacterized protein</fullName>
    </submittedName>
</protein>
<dbReference type="EMBL" id="LR797820">
    <property type="protein sequence ID" value="CAB4240816.1"/>
    <property type="molecule type" value="Genomic_DNA"/>
</dbReference>
<dbReference type="Gene3D" id="2.60.120.10">
    <property type="entry name" value="Jelly Rolls"/>
    <property type="match status" value="1"/>
</dbReference>
<evidence type="ECO:0000313" key="1">
    <source>
        <dbReference type="EMBL" id="CAB4240816.1"/>
    </source>
</evidence>